<dbReference type="AlphaFoldDB" id="A0A8T2QPC9"/>
<keyword evidence="2" id="KW-1185">Reference proteome</keyword>
<reference evidence="1" key="1">
    <citation type="submission" date="2021-08" db="EMBL/GenBank/DDBJ databases">
        <title>WGS assembly of Ceratopteris richardii.</title>
        <authorList>
            <person name="Marchant D.B."/>
            <person name="Chen G."/>
            <person name="Jenkins J."/>
            <person name="Shu S."/>
            <person name="Leebens-Mack J."/>
            <person name="Grimwood J."/>
            <person name="Schmutz J."/>
            <person name="Soltis P."/>
            <person name="Soltis D."/>
            <person name="Chen Z.-H."/>
        </authorList>
    </citation>
    <scope>NUCLEOTIDE SEQUENCE</scope>
    <source>
        <strain evidence="1">Whitten #5841</strain>
        <tissue evidence="1">Leaf</tissue>
    </source>
</reference>
<evidence type="ECO:0000313" key="2">
    <source>
        <dbReference type="Proteomes" id="UP000825935"/>
    </source>
</evidence>
<dbReference type="EMBL" id="CM035438">
    <property type="protein sequence ID" value="KAH7285696.1"/>
    <property type="molecule type" value="Genomic_DNA"/>
</dbReference>
<protein>
    <submittedName>
        <fullName evidence="1">Uncharacterized protein</fullName>
    </submittedName>
</protein>
<organism evidence="1 2">
    <name type="scientific">Ceratopteris richardii</name>
    <name type="common">Triangle waterfern</name>
    <dbReference type="NCBI Taxonomy" id="49495"/>
    <lineage>
        <taxon>Eukaryota</taxon>
        <taxon>Viridiplantae</taxon>
        <taxon>Streptophyta</taxon>
        <taxon>Embryophyta</taxon>
        <taxon>Tracheophyta</taxon>
        <taxon>Polypodiopsida</taxon>
        <taxon>Polypodiidae</taxon>
        <taxon>Polypodiales</taxon>
        <taxon>Pteridineae</taxon>
        <taxon>Pteridaceae</taxon>
        <taxon>Parkerioideae</taxon>
        <taxon>Ceratopteris</taxon>
    </lineage>
</organism>
<dbReference type="Proteomes" id="UP000825935">
    <property type="component" value="Chromosome 33"/>
</dbReference>
<name>A0A8T2QPC9_CERRI</name>
<evidence type="ECO:0000313" key="1">
    <source>
        <dbReference type="EMBL" id="KAH7285696.1"/>
    </source>
</evidence>
<proteinExistence type="predicted"/>
<accession>A0A8T2QPC9</accession>
<gene>
    <name evidence="1" type="ORF">KP509_33G041500</name>
</gene>
<sequence length="119" mass="14092">MIVWLLAYDLNISHLPILLDREYALSLFSHSEQNKVATKGIWQVYARQRWILPPKMHNYQEHFMRISEMGFFERPGFLDAYLPCAMRFAISQLWISSVSLRHRGRAEGIPRKNMEITPD</sequence>
<comment type="caution">
    <text evidence="1">The sequence shown here is derived from an EMBL/GenBank/DDBJ whole genome shotgun (WGS) entry which is preliminary data.</text>
</comment>